<protein>
    <submittedName>
        <fullName evidence="4">UDP-glucosyltransferase YojK</fullName>
        <ecNumber evidence="4">2.4.1.-</ecNumber>
    </submittedName>
</protein>
<dbReference type="PANTHER" id="PTHR48043">
    <property type="entry name" value="EG:EG0003.4 PROTEIN-RELATED"/>
    <property type="match status" value="1"/>
</dbReference>
<dbReference type="EC" id="2.4.1.-" evidence="4"/>
<keyword evidence="3 4" id="KW-0808">Transferase</keyword>
<dbReference type="InterPro" id="IPR002213">
    <property type="entry name" value="UDP_glucos_trans"/>
</dbReference>
<dbReference type="Pfam" id="PF00201">
    <property type="entry name" value="UDPGT"/>
    <property type="match status" value="1"/>
</dbReference>
<evidence type="ECO:0000313" key="5">
    <source>
        <dbReference type="Proteomes" id="UP000242164"/>
    </source>
</evidence>
<proteinExistence type="inferred from homology"/>
<evidence type="ECO:0000256" key="2">
    <source>
        <dbReference type="ARBA" id="ARBA00022676"/>
    </source>
</evidence>
<accession>A0AAX2CG49</accession>
<comment type="similarity">
    <text evidence="1">Belongs to the UDP-glycosyltransferase family.</text>
</comment>
<dbReference type="CDD" id="cd03784">
    <property type="entry name" value="GT1_Gtf-like"/>
    <property type="match status" value="1"/>
</dbReference>
<evidence type="ECO:0000313" key="4">
    <source>
        <dbReference type="EMBL" id="SCL90712.1"/>
    </source>
</evidence>
<dbReference type="PANTHER" id="PTHR48043:SF145">
    <property type="entry name" value="FI06409P-RELATED"/>
    <property type="match status" value="1"/>
</dbReference>
<dbReference type="InterPro" id="IPR050271">
    <property type="entry name" value="UDP-glycosyltransferase"/>
</dbReference>
<dbReference type="NCBIfam" id="TIGR01426">
    <property type="entry name" value="MGT"/>
    <property type="match status" value="1"/>
</dbReference>
<evidence type="ECO:0000256" key="1">
    <source>
        <dbReference type="ARBA" id="ARBA00009995"/>
    </source>
</evidence>
<dbReference type="GeneID" id="33896897"/>
<keyword evidence="2 4" id="KW-0328">Glycosyltransferase</keyword>
<comment type="caution">
    <text evidence="4">The sequence shown here is derived from an EMBL/GenBank/DDBJ whole genome shotgun (WGS) entry which is preliminary data.</text>
</comment>
<dbReference type="Proteomes" id="UP000242164">
    <property type="component" value="Unassembled WGS sequence"/>
</dbReference>
<dbReference type="GO" id="GO:0016758">
    <property type="term" value="F:hexosyltransferase activity"/>
    <property type="evidence" value="ECO:0007669"/>
    <property type="project" value="InterPro"/>
</dbReference>
<dbReference type="Gene3D" id="3.40.50.2000">
    <property type="entry name" value="Glycogen Phosphorylase B"/>
    <property type="match status" value="2"/>
</dbReference>
<dbReference type="SUPFAM" id="SSF53756">
    <property type="entry name" value="UDP-Glycosyltransferase/glycogen phosphorylase"/>
    <property type="match status" value="1"/>
</dbReference>
<organism evidence="4 5">
    <name type="scientific">Bacillus cytotoxicus</name>
    <dbReference type="NCBI Taxonomy" id="580165"/>
    <lineage>
        <taxon>Bacteria</taxon>
        <taxon>Bacillati</taxon>
        <taxon>Bacillota</taxon>
        <taxon>Bacilli</taxon>
        <taxon>Bacillales</taxon>
        <taxon>Bacillaceae</taxon>
        <taxon>Bacillus</taxon>
        <taxon>Bacillus cereus group</taxon>
    </lineage>
</organism>
<dbReference type="InterPro" id="IPR006326">
    <property type="entry name" value="UDPGT_MGT-like"/>
</dbReference>
<evidence type="ECO:0000256" key="3">
    <source>
        <dbReference type="ARBA" id="ARBA00022679"/>
    </source>
</evidence>
<sequence>MSKVLVINFPAEGHINPTIALVKELVDRGEEVIYYCEEEYRSKLQNTGVEFRNYKDYLKEIRLQNRMKDMFNPVQMIYRFLNATEKALPFLLEEMSCEKFDYIIYDQHFLLGRILAEILQLPTIASCTTFAISKEMVAELSAPKSKVDSALYKECQKILDRIRNRYRLQITSMKQLFYYESAMTFVFTSEYFQPHAEQFHSNVKFIGPSIIAREERVEFPFDKLIGKEVIYLSMGTELNQQIELYNTCFRALEEFDGVVVISVGKDTDMTKLTNIPSHFIVRPYVPQLEVLKYTNVFITHGGMNSVNEGLYYDTPLLVLPITNDQPLVAKRVEELNAGIVLDYQNITPAALQKAVSHLLNNKIYKEGSRTVGLSLRKAGGYQKAVDEIMKFKKEMLSRSF</sequence>
<gene>
    <name evidence="4" type="ORF">BCB44BAC_01766</name>
</gene>
<dbReference type="FunFam" id="3.40.50.2000:FF:000072">
    <property type="entry name" value="Glycosyl transferase"/>
    <property type="match status" value="1"/>
</dbReference>
<dbReference type="AlphaFoldDB" id="A0AAX2CG49"/>
<dbReference type="RefSeq" id="WP_012094051.1">
    <property type="nucleotide sequence ID" value="NZ_CP024109.1"/>
</dbReference>
<reference evidence="4 5" key="1">
    <citation type="submission" date="2016-08" db="EMBL/GenBank/DDBJ databases">
        <authorList>
            <person name="Loux V."/>
            <person name="Rue O."/>
        </authorList>
    </citation>
    <scope>NUCLEOTIDE SEQUENCE [LARGE SCALE GENOMIC DNA]</scope>
    <source>
        <strain evidence="4 5">AFSSA_08CEB44bac</strain>
    </source>
</reference>
<dbReference type="EMBL" id="FMIK01000023">
    <property type="protein sequence ID" value="SCL90712.1"/>
    <property type="molecule type" value="Genomic_DNA"/>
</dbReference>
<dbReference type="GO" id="GO:0008194">
    <property type="term" value="F:UDP-glycosyltransferase activity"/>
    <property type="evidence" value="ECO:0007669"/>
    <property type="project" value="InterPro"/>
</dbReference>
<name>A0AAX2CG49_9BACI</name>